<feature type="domain" description="Trs120/TRAPPC9 N-terminal" evidence="4">
    <location>
        <begin position="16"/>
        <end position="216"/>
    </location>
</feature>
<dbReference type="EMBL" id="JAOAOG010000287">
    <property type="protein sequence ID" value="KAJ6232917.1"/>
    <property type="molecule type" value="Genomic_DNA"/>
</dbReference>
<dbReference type="InterPro" id="IPR058564">
    <property type="entry name" value="TPR_TRAPPC9_Trs120"/>
</dbReference>
<feature type="compositionally biased region" description="Basic and acidic residues" evidence="3">
    <location>
        <begin position="887"/>
        <end position="896"/>
    </location>
</feature>
<evidence type="ECO:0000259" key="4">
    <source>
        <dbReference type="Pfam" id="PF08626"/>
    </source>
</evidence>
<evidence type="ECO:0000256" key="2">
    <source>
        <dbReference type="ARBA" id="ARBA00023034"/>
    </source>
</evidence>
<feature type="region of interest" description="Disordered" evidence="3">
    <location>
        <begin position="157"/>
        <end position="184"/>
    </location>
</feature>
<reference evidence="7" key="1">
    <citation type="submission" date="2022-08" db="EMBL/GenBank/DDBJ databases">
        <title>Novel sulfate-reducing endosymbionts in the free-living metamonad Anaeramoeba.</title>
        <authorList>
            <person name="Jerlstrom-Hultqvist J."/>
            <person name="Cepicka I."/>
            <person name="Gallot-Lavallee L."/>
            <person name="Salas-Leiva D."/>
            <person name="Curtis B.A."/>
            <person name="Zahonova K."/>
            <person name="Pipaliya S."/>
            <person name="Dacks J."/>
            <person name="Roger A.J."/>
        </authorList>
    </citation>
    <scope>NUCLEOTIDE SEQUENCE</scope>
    <source>
        <strain evidence="7">Schooner1</strain>
    </source>
</reference>
<dbReference type="InterPro" id="IPR058565">
    <property type="entry name" value="Ig_TRAPPC9_Trs120_1st"/>
</dbReference>
<dbReference type="InterPro" id="IPR013935">
    <property type="entry name" value="Trs120_TRAPPC9"/>
</dbReference>
<protein>
    <submittedName>
        <fullName evidence="7">Trafficking protein particle complex subunit 9</fullName>
    </submittedName>
</protein>
<feature type="region of interest" description="Disordered" evidence="3">
    <location>
        <begin position="123"/>
        <end position="144"/>
    </location>
</feature>
<feature type="domain" description="Trs120/TRAPPC9 TPR region" evidence="5">
    <location>
        <begin position="364"/>
        <end position="536"/>
    </location>
</feature>
<evidence type="ECO:0000256" key="3">
    <source>
        <dbReference type="SAM" id="MobiDB-lite"/>
    </source>
</evidence>
<dbReference type="Pfam" id="PF26254">
    <property type="entry name" value="Ig_TRAPPC9-Trs120_1st"/>
    <property type="match status" value="1"/>
</dbReference>
<dbReference type="Pfam" id="PF26251">
    <property type="entry name" value="TPR_TRAPPC9-Trs120"/>
    <property type="match status" value="1"/>
</dbReference>
<keyword evidence="2" id="KW-0333">Golgi apparatus</keyword>
<keyword evidence="8" id="KW-1185">Reference proteome</keyword>
<evidence type="ECO:0000256" key="1">
    <source>
        <dbReference type="ARBA" id="ARBA00004555"/>
    </source>
</evidence>
<comment type="caution">
    <text evidence="7">The sequence shown here is derived from an EMBL/GenBank/DDBJ whole genome shotgun (WGS) entry which is preliminary data.</text>
</comment>
<feature type="domain" description="Trs120/TRAPPC9 first Ig-like" evidence="6">
    <location>
        <begin position="567"/>
        <end position="684"/>
    </location>
</feature>
<dbReference type="InterPro" id="IPR058563">
    <property type="entry name" value="Trs120_TRAPPC9_N"/>
</dbReference>
<organism evidence="7 8">
    <name type="scientific">Anaeramoeba flamelloides</name>
    <dbReference type="NCBI Taxonomy" id="1746091"/>
    <lineage>
        <taxon>Eukaryota</taxon>
        <taxon>Metamonada</taxon>
        <taxon>Anaeramoebidae</taxon>
        <taxon>Anaeramoeba</taxon>
    </lineage>
</organism>
<feature type="compositionally biased region" description="Basic and acidic residues" evidence="3">
    <location>
        <begin position="157"/>
        <end position="180"/>
    </location>
</feature>
<feature type="compositionally biased region" description="Basic and acidic residues" evidence="3">
    <location>
        <begin position="851"/>
        <end position="869"/>
    </location>
</feature>
<evidence type="ECO:0000313" key="8">
    <source>
        <dbReference type="Proteomes" id="UP001150062"/>
    </source>
</evidence>
<evidence type="ECO:0000259" key="5">
    <source>
        <dbReference type="Pfam" id="PF26251"/>
    </source>
</evidence>
<proteinExistence type="predicted"/>
<sequence>MNFSRYTSVFDPYQRITEPSFLKISVVPVGSISIKSFEHFFNKLKQIQHISHNQLLLKKCRANNPNIKQGWERGFIKIQYSKDKAIKSEWEEFQPHKKIWALVGIANSTIDIKQKKIRKDLTNLISNNKKKKKKHKRNGNNKGDIYQPIVRCFKIQNKEDENQNKENKEQKETKNKKDQKPSIFIPITDDDQKIELAIKQIVSDVVENLAQIIATPQNNWKSLKVPFKQKFSNEEQKNSNKSQAQYYKWVADHCLLTGLLEDARTHYNKVITTTNSSSDSIWNASSKESIVCLNILQNKYRSKEKLNQNVIDSYREILLIYKKKKIEILKIEAALKFSRFLLETKQIGNRKIGIEILYDLYSNSPNLEIDEMILLYLNLASLYEIIGFKRKVNFFFSQIAYLFKEKGNWKMLHDFILFSCPILNEINIQQISPSINQSTSTSTSLEFPLSSEKLSSLEMETLLSKSTNPIEFSNKIKNTKKWINIQIPILFELITASSNLEDYLKLIHYIIYLLLNYRSFLSESFQKKLIILIEKASDYLPLTTRININGFPTILEYNLITKNEEIKLNKIITGENENQQNKSDVFIFSPFAYKNKNKNKNEIEVIEYTENEKINLSIILSNPFEFEINIHKIYFNTNSKQFRPFPISLTIPPLTKEFNCLLTGNSLLIGDVFEICECIIEIYNLQFIHPIKINKKIKIIKSKPLLKITRIGSSNLNLFEGEYFNTSLLFENIGSKPINKIEISYQIKYDKEQQITENSIYQDFYLPPVLSFDEKLIKSNCPLILNQKFILPLKWCARKNLKKIDILIKYFNHSKPLSNLQKKIENYNNHHHDDDDNHKIGSVDNNENEDENKKEDKNENKDDTENKNEDENEDENENEDDQENEDDPKNEIAQKNEIEDENDIYFRISKIPYYLNITSGLSLMNFSLIKPNSTFLKDNYNFNNELKSFISVLELKNFTNMKFHLKIKILKKSENYNEKSSKLIKNEYNEYNKERDGTNNQTNGYNFSEINKINKNSKNIQKLSNKSLTKQKKIDFQMNNQIFQHCEKRLIFPIQNLLIAKQYSSKIPLEETIENFIQTIHSIPSEEQEKKLSQLVSLKSMLIERINLSWESENNRRGGIFLHNLVIKREHFDILTPKTVDVQLITQENYNVNQLQPLEFVINNTRKQEIKVQFNIEIFEKEKILDYLPNSSNYINSKLRKNRKNIEKFFQKEPYISKNLFWMGQTIRKNITINMNDSFSHTLYVSFFEPGEFTLRFNCSSLKKRKYFFISDKKTIQVK</sequence>
<evidence type="ECO:0000313" key="7">
    <source>
        <dbReference type="EMBL" id="KAJ6232917.1"/>
    </source>
</evidence>
<accession>A0ABQ8XJU2</accession>
<feature type="compositionally biased region" description="Basic and acidic residues" evidence="3">
    <location>
        <begin position="827"/>
        <end position="841"/>
    </location>
</feature>
<evidence type="ECO:0000259" key="6">
    <source>
        <dbReference type="Pfam" id="PF26254"/>
    </source>
</evidence>
<feature type="region of interest" description="Disordered" evidence="3">
    <location>
        <begin position="827"/>
        <end position="896"/>
    </location>
</feature>
<feature type="compositionally biased region" description="Acidic residues" evidence="3">
    <location>
        <begin position="870"/>
        <end position="886"/>
    </location>
</feature>
<gene>
    <name evidence="7" type="ORF">M0813_04444</name>
</gene>
<dbReference type="Proteomes" id="UP001150062">
    <property type="component" value="Unassembled WGS sequence"/>
</dbReference>
<feature type="compositionally biased region" description="Basic residues" evidence="3">
    <location>
        <begin position="128"/>
        <end position="139"/>
    </location>
</feature>
<name>A0ABQ8XJU2_9EUKA</name>
<comment type="subcellular location">
    <subcellularLocation>
        <location evidence="1">Golgi apparatus</location>
    </subcellularLocation>
</comment>
<dbReference type="PANTHER" id="PTHR21512:SF5">
    <property type="entry name" value="TRAFFICKING PROTEIN PARTICLE COMPLEX SUBUNIT 9"/>
    <property type="match status" value="1"/>
</dbReference>
<dbReference type="Pfam" id="PF08626">
    <property type="entry name" value="TRAPPC9-Trs120"/>
    <property type="match status" value="1"/>
</dbReference>
<dbReference type="PANTHER" id="PTHR21512">
    <property type="entry name" value="TRAFFICKING PROTEIN PARTICLE COMPLEX SUBUNIT 9"/>
    <property type="match status" value="1"/>
</dbReference>